<keyword evidence="3" id="KW-1185">Reference proteome</keyword>
<gene>
    <name evidence="2" type="ORF">PPACK8108_LOCUS3311</name>
</gene>
<feature type="chain" id="PRO_5043505172" evidence="1">
    <location>
        <begin position="27"/>
        <end position="104"/>
    </location>
</feature>
<evidence type="ECO:0000313" key="3">
    <source>
        <dbReference type="Proteomes" id="UP001153365"/>
    </source>
</evidence>
<comment type="caution">
    <text evidence="2">The sequence shown here is derived from an EMBL/GenBank/DDBJ whole genome shotgun (WGS) entry which is preliminary data.</text>
</comment>
<organism evidence="2 3">
    <name type="scientific">Phakopsora pachyrhizi</name>
    <name type="common">Asian soybean rust disease fungus</name>
    <dbReference type="NCBI Taxonomy" id="170000"/>
    <lineage>
        <taxon>Eukaryota</taxon>
        <taxon>Fungi</taxon>
        <taxon>Dikarya</taxon>
        <taxon>Basidiomycota</taxon>
        <taxon>Pucciniomycotina</taxon>
        <taxon>Pucciniomycetes</taxon>
        <taxon>Pucciniales</taxon>
        <taxon>Phakopsoraceae</taxon>
        <taxon>Phakopsora</taxon>
    </lineage>
</organism>
<evidence type="ECO:0000313" key="2">
    <source>
        <dbReference type="EMBL" id="CAH7668761.1"/>
    </source>
</evidence>
<accession>A0AAV0ANK0</accession>
<feature type="signal peptide" evidence="1">
    <location>
        <begin position="1"/>
        <end position="26"/>
    </location>
</feature>
<dbReference type="Proteomes" id="UP001153365">
    <property type="component" value="Unassembled WGS sequence"/>
</dbReference>
<proteinExistence type="predicted"/>
<protein>
    <submittedName>
        <fullName evidence="2">Expressed protein</fullName>
    </submittedName>
</protein>
<dbReference type="AlphaFoldDB" id="A0AAV0ANK0"/>
<name>A0AAV0ANK0_PHAPC</name>
<reference evidence="2" key="1">
    <citation type="submission" date="2022-06" db="EMBL/GenBank/DDBJ databases">
        <authorList>
            <consortium name="SYNGENTA / RWTH Aachen University"/>
        </authorList>
    </citation>
    <scope>NUCLEOTIDE SEQUENCE</scope>
</reference>
<dbReference type="EMBL" id="CALTRL010000605">
    <property type="protein sequence ID" value="CAH7668761.1"/>
    <property type="molecule type" value="Genomic_DNA"/>
</dbReference>
<keyword evidence="1" id="KW-0732">Signal</keyword>
<evidence type="ECO:0000256" key="1">
    <source>
        <dbReference type="SAM" id="SignalP"/>
    </source>
</evidence>
<sequence length="104" mass="11257">MNFSKRGQIYSDLFLIVFSLLPLIISSPIDESTFNNDLSKKMNNLRRSLMAPMSQMGMQAIGPVQKFIAKDNAKLGTNTAVTANMNMAVGQLGASSNGGVKFPN</sequence>